<dbReference type="EMBL" id="WIWF01000176">
    <property type="protein sequence ID" value="MQT77663.1"/>
    <property type="molecule type" value="Genomic_DNA"/>
</dbReference>
<name>A0A7X2BWF6_9PSED</name>
<dbReference type="Proteomes" id="UP000447574">
    <property type="component" value="Unassembled WGS sequence"/>
</dbReference>
<comment type="caution">
    <text evidence="1">The sequence shown here is derived from an EMBL/GenBank/DDBJ whole genome shotgun (WGS) entry which is preliminary data.</text>
</comment>
<protein>
    <submittedName>
        <fullName evidence="1">Uncharacterized protein</fullName>
    </submittedName>
</protein>
<accession>A0A7X2BWF6</accession>
<dbReference type="AlphaFoldDB" id="A0A7X2BWF6"/>
<dbReference type="RefSeq" id="WP_153439097.1">
    <property type="nucleotide sequence ID" value="NZ_WIWF01000176.1"/>
</dbReference>
<proteinExistence type="predicted"/>
<evidence type="ECO:0000313" key="1">
    <source>
        <dbReference type="EMBL" id="MQT77663.1"/>
    </source>
</evidence>
<sequence>MIDTLESVRKELARIRAQLAGAEAVLARIRAHGDPLLAEKEASTRLLIEALGVQAESLAQQLSDRPARVLH</sequence>
<reference evidence="1 2" key="1">
    <citation type="submission" date="2019-10" db="EMBL/GenBank/DDBJ databases">
        <title>Evaluation of single-gene subtyping targets for Pseudomonas.</title>
        <authorList>
            <person name="Reichler S.J."/>
            <person name="Orsi R.H."/>
            <person name="Wiedmann M."/>
            <person name="Martin N.H."/>
            <person name="Murphy S.I."/>
        </authorList>
    </citation>
    <scope>NUCLEOTIDE SEQUENCE [LARGE SCALE GENOMIC DNA]</scope>
    <source>
        <strain evidence="1 2">FSL R10-2932</strain>
    </source>
</reference>
<evidence type="ECO:0000313" key="2">
    <source>
        <dbReference type="Proteomes" id="UP000447574"/>
    </source>
</evidence>
<organism evidence="1 2">
    <name type="scientific">Pseudomonas helleri</name>
    <dbReference type="NCBI Taxonomy" id="1608996"/>
    <lineage>
        <taxon>Bacteria</taxon>
        <taxon>Pseudomonadati</taxon>
        <taxon>Pseudomonadota</taxon>
        <taxon>Gammaproteobacteria</taxon>
        <taxon>Pseudomonadales</taxon>
        <taxon>Pseudomonadaceae</taxon>
        <taxon>Pseudomonas</taxon>
    </lineage>
</organism>
<gene>
    <name evidence="1" type="ORF">GHO37_25740</name>
</gene>